<evidence type="ECO:0000256" key="3">
    <source>
        <dbReference type="ARBA" id="ARBA00022448"/>
    </source>
</evidence>
<dbReference type="EMBL" id="AAQH01000002">
    <property type="protein sequence ID" value="EAT13289.1"/>
    <property type="molecule type" value="Genomic_DNA"/>
</dbReference>
<comment type="caution">
    <text evidence="9">The sequence shown here is derived from an EMBL/GenBank/DDBJ whole genome shotgun (WGS) entry which is preliminary data.</text>
</comment>
<dbReference type="PANTHER" id="PTHR36838:SF4">
    <property type="entry name" value="AUXIN EFFLUX CARRIER FAMILY PROTEIN"/>
    <property type="match status" value="1"/>
</dbReference>
<dbReference type="PANTHER" id="PTHR36838">
    <property type="entry name" value="AUXIN EFFLUX CARRIER FAMILY PROTEIN"/>
    <property type="match status" value="1"/>
</dbReference>
<dbReference type="AlphaFoldDB" id="Q1N4Y9"/>
<dbReference type="RefSeq" id="WP_007017673.1">
    <property type="nucleotide sequence ID" value="NZ_CH724114.1"/>
</dbReference>
<evidence type="ECO:0000256" key="6">
    <source>
        <dbReference type="ARBA" id="ARBA00022989"/>
    </source>
</evidence>
<keyword evidence="7 8" id="KW-0472">Membrane</keyword>
<dbReference type="OrthoDB" id="9786439at2"/>
<evidence type="ECO:0000256" key="8">
    <source>
        <dbReference type="SAM" id="Phobius"/>
    </source>
</evidence>
<feature type="transmembrane region" description="Helical" evidence="8">
    <location>
        <begin position="86"/>
        <end position="109"/>
    </location>
</feature>
<comment type="subcellular location">
    <subcellularLocation>
        <location evidence="1">Cell membrane</location>
        <topology evidence="1">Multi-pass membrane protein</topology>
    </subcellularLocation>
</comment>
<feature type="transmembrane region" description="Helical" evidence="8">
    <location>
        <begin position="18"/>
        <end position="40"/>
    </location>
</feature>
<accession>Q1N4Y9</accession>
<dbReference type="GO" id="GO:0005886">
    <property type="term" value="C:plasma membrane"/>
    <property type="evidence" value="ECO:0007669"/>
    <property type="project" value="UniProtKB-SubCell"/>
</dbReference>
<keyword evidence="10" id="KW-1185">Reference proteome</keyword>
<feature type="transmembrane region" description="Helical" evidence="8">
    <location>
        <begin position="144"/>
        <end position="165"/>
    </location>
</feature>
<protein>
    <submittedName>
        <fullName evidence="9">Predicted Permease</fullName>
    </submittedName>
</protein>
<gene>
    <name evidence="9" type="ORF">RED65_00975</name>
</gene>
<feature type="transmembrane region" description="Helical" evidence="8">
    <location>
        <begin position="208"/>
        <end position="231"/>
    </location>
</feature>
<feature type="transmembrane region" description="Helical" evidence="8">
    <location>
        <begin position="243"/>
        <end position="266"/>
    </location>
</feature>
<feature type="transmembrane region" description="Helical" evidence="8">
    <location>
        <begin position="272"/>
        <end position="293"/>
    </location>
</feature>
<keyword evidence="4" id="KW-1003">Cell membrane</keyword>
<comment type="similarity">
    <text evidence="2">Belongs to the auxin efflux carrier (TC 2.A.69) family.</text>
</comment>
<reference evidence="9 10" key="1">
    <citation type="submission" date="2006-03" db="EMBL/GenBank/DDBJ databases">
        <authorList>
            <person name="Pinhassi J."/>
            <person name="Pedros-Alio C."/>
            <person name="Ferriera S."/>
            <person name="Johnson J."/>
            <person name="Kravitz S."/>
            <person name="Halpern A."/>
            <person name="Remington K."/>
            <person name="Beeson K."/>
            <person name="Tran B."/>
            <person name="Rogers Y.-H."/>
            <person name="Friedman R."/>
            <person name="Venter J.C."/>
        </authorList>
    </citation>
    <scope>NUCLEOTIDE SEQUENCE [LARGE SCALE GENOMIC DNA]</scope>
    <source>
        <strain evidence="9 10">RED65</strain>
    </source>
</reference>
<dbReference type="STRING" id="207949.RED65_00975"/>
<feature type="transmembrane region" description="Helical" evidence="8">
    <location>
        <begin position="305"/>
        <end position="324"/>
    </location>
</feature>
<feature type="transmembrane region" description="Helical" evidence="8">
    <location>
        <begin position="185"/>
        <end position="202"/>
    </location>
</feature>
<proteinExistence type="inferred from homology"/>
<sequence>MSDIIPENSTVYWLKLDYFSALSATLAVTAPVFIIIFFGLFLKLKGQLNSDFVTMASRLVFNWCLPFLIFVAMLDNPINVDEQWHFILTCMLLALISFVVIWWASMLWVEAKDRGVAVQGAFRSNLGIIGLALCENAFGQAGLALGAVMLAVVTPVFNVLSIWGLNQSLKKESHGVFGKALLDTVKNPLIIAILLGFIANWANVTLPVIAYDALSYLADMTLPLALLVIGASMSLSEFRQTSGLSLSIVFVKLVFVPVFAIMAAYFMGYHSVELGCIAVMFASPTATASFVMVRSIGGNHVLASNIIVISTLFALLSVSLWLYGLHLLALI</sequence>
<dbReference type="InterPro" id="IPR038770">
    <property type="entry name" value="Na+/solute_symporter_sf"/>
</dbReference>
<evidence type="ECO:0000313" key="10">
    <source>
        <dbReference type="Proteomes" id="UP000004263"/>
    </source>
</evidence>
<keyword evidence="6 8" id="KW-1133">Transmembrane helix</keyword>
<dbReference type="Proteomes" id="UP000004263">
    <property type="component" value="Unassembled WGS sequence"/>
</dbReference>
<keyword evidence="3" id="KW-0813">Transport</keyword>
<keyword evidence="5 8" id="KW-0812">Transmembrane</keyword>
<evidence type="ECO:0000256" key="7">
    <source>
        <dbReference type="ARBA" id="ARBA00023136"/>
    </source>
</evidence>
<name>Q1N4Y9_9GAMM</name>
<dbReference type="GO" id="GO:0055085">
    <property type="term" value="P:transmembrane transport"/>
    <property type="evidence" value="ECO:0007669"/>
    <property type="project" value="InterPro"/>
</dbReference>
<dbReference type="Pfam" id="PF03547">
    <property type="entry name" value="Mem_trans"/>
    <property type="match status" value="1"/>
</dbReference>
<dbReference type="Gene3D" id="1.20.1530.20">
    <property type="match status" value="1"/>
</dbReference>
<evidence type="ECO:0000256" key="1">
    <source>
        <dbReference type="ARBA" id="ARBA00004651"/>
    </source>
</evidence>
<feature type="transmembrane region" description="Helical" evidence="8">
    <location>
        <begin position="52"/>
        <end position="74"/>
    </location>
</feature>
<organism evidence="9 10">
    <name type="scientific">Bermanella marisrubri</name>
    <dbReference type="NCBI Taxonomy" id="207949"/>
    <lineage>
        <taxon>Bacteria</taxon>
        <taxon>Pseudomonadati</taxon>
        <taxon>Pseudomonadota</taxon>
        <taxon>Gammaproteobacteria</taxon>
        <taxon>Oceanospirillales</taxon>
        <taxon>Oceanospirillaceae</taxon>
        <taxon>Bermanella</taxon>
    </lineage>
</organism>
<evidence type="ECO:0000313" key="9">
    <source>
        <dbReference type="EMBL" id="EAT13289.1"/>
    </source>
</evidence>
<evidence type="ECO:0000256" key="2">
    <source>
        <dbReference type="ARBA" id="ARBA00010145"/>
    </source>
</evidence>
<dbReference type="HOGENOM" id="CLU_056175_3_0_6"/>
<evidence type="ECO:0000256" key="5">
    <source>
        <dbReference type="ARBA" id="ARBA00022692"/>
    </source>
</evidence>
<dbReference type="InterPro" id="IPR004776">
    <property type="entry name" value="Mem_transp_PIN-like"/>
</dbReference>
<evidence type="ECO:0000256" key="4">
    <source>
        <dbReference type="ARBA" id="ARBA00022475"/>
    </source>
</evidence>